<dbReference type="Proteomes" id="UP001597534">
    <property type="component" value="Unassembled WGS sequence"/>
</dbReference>
<dbReference type="SUPFAM" id="SSF51230">
    <property type="entry name" value="Single hybrid motif"/>
    <property type="match status" value="1"/>
</dbReference>
<dbReference type="Gene3D" id="2.40.50.100">
    <property type="match status" value="1"/>
</dbReference>
<dbReference type="PANTHER" id="PTHR32347">
    <property type="entry name" value="EFFLUX SYSTEM COMPONENT YKNX-RELATED"/>
    <property type="match status" value="1"/>
</dbReference>
<protein>
    <submittedName>
        <fullName evidence="5">HlyD family secretion protein</fullName>
    </submittedName>
</protein>
<dbReference type="InterPro" id="IPR011053">
    <property type="entry name" value="Single_hybrid_motif"/>
</dbReference>
<evidence type="ECO:0000256" key="2">
    <source>
        <dbReference type="ARBA" id="ARBA00023054"/>
    </source>
</evidence>
<dbReference type="EMBL" id="JBHUPC010000012">
    <property type="protein sequence ID" value="MFD2891804.1"/>
    <property type="molecule type" value="Genomic_DNA"/>
</dbReference>
<feature type="transmembrane region" description="Helical" evidence="4">
    <location>
        <begin position="36"/>
        <end position="53"/>
    </location>
</feature>
<accession>A0ABW5YN10</accession>
<feature type="coiled-coil region" evidence="3">
    <location>
        <begin position="122"/>
        <end position="167"/>
    </location>
</feature>
<dbReference type="RefSeq" id="WP_379811410.1">
    <property type="nucleotide sequence ID" value="NZ_JBHUPC010000012.1"/>
</dbReference>
<keyword evidence="4" id="KW-1133">Transmembrane helix</keyword>
<evidence type="ECO:0000256" key="4">
    <source>
        <dbReference type="SAM" id="Phobius"/>
    </source>
</evidence>
<evidence type="ECO:0000313" key="5">
    <source>
        <dbReference type="EMBL" id="MFD2891804.1"/>
    </source>
</evidence>
<dbReference type="InterPro" id="IPR050465">
    <property type="entry name" value="UPF0194_transport"/>
</dbReference>
<comment type="caution">
    <text evidence="5">The sequence shown here is derived from an EMBL/GenBank/DDBJ whole genome shotgun (WGS) entry which is preliminary data.</text>
</comment>
<organism evidence="5 6">
    <name type="scientific">Flavobacterium chuncheonense</name>
    <dbReference type="NCBI Taxonomy" id="2026653"/>
    <lineage>
        <taxon>Bacteria</taxon>
        <taxon>Pseudomonadati</taxon>
        <taxon>Bacteroidota</taxon>
        <taxon>Flavobacteriia</taxon>
        <taxon>Flavobacteriales</taxon>
        <taxon>Flavobacteriaceae</taxon>
        <taxon>Flavobacterium</taxon>
    </lineage>
</organism>
<keyword evidence="4" id="KW-0472">Membrane</keyword>
<feature type="coiled-coil region" evidence="3">
    <location>
        <begin position="206"/>
        <end position="233"/>
    </location>
</feature>
<comment type="subcellular location">
    <subcellularLocation>
        <location evidence="1">Cell envelope</location>
    </subcellularLocation>
</comment>
<dbReference type="PANTHER" id="PTHR32347:SF23">
    <property type="entry name" value="BLL5650 PROTEIN"/>
    <property type="match status" value="1"/>
</dbReference>
<keyword evidence="2 3" id="KW-0175">Coiled coil</keyword>
<reference evidence="6" key="1">
    <citation type="journal article" date="2019" name="Int. J. Syst. Evol. Microbiol.">
        <title>The Global Catalogue of Microorganisms (GCM) 10K type strain sequencing project: providing services to taxonomists for standard genome sequencing and annotation.</title>
        <authorList>
            <consortium name="The Broad Institute Genomics Platform"/>
            <consortium name="The Broad Institute Genome Sequencing Center for Infectious Disease"/>
            <person name="Wu L."/>
            <person name="Ma J."/>
        </authorList>
    </citation>
    <scope>NUCLEOTIDE SEQUENCE [LARGE SCALE GENOMIC DNA]</scope>
    <source>
        <strain evidence="6">KCTC 22671</strain>
    </source>
</reference>
<proteinExistence type="predicted"/>
<keyword evidence="6" id="KW-1185">Reference proteome</keyword>
<evidence type="ECO:0000256" key="1">
    <source>
        <dbReference type="ARBA" id="ARBA00004196"/>
    </source>
</evidence>
<sequence>MLNITKNRIDKWVDLDKYKSAKVFEDNKGYQNIKRVIGVLSFLLFAILFLPWTQNVSGSGAVTTLKPDQRPQTIHTTIAGRIEKWYVNEGDYVNKGDTILFISEIKEDYLDPNLVENTGNQVKAKESAAASYESKVKALEMQLSAIENEKNLKYKQAQNKLKQAHLKVKSDSIDFEAAKTQLKIAQTQYNRSINLNKEGLKPLTDVEAKKVKLQETEAKIVTQENKYIASQNEVLNATMELNRIVAEYAEKNAKATSDRQTALSTQFDTEAQVNKLKNQYTNYQIRNGMYYILAPQDGYINRALQSGIGETLKEGTSIVSIMPAKFDIAVETYISPVDFPLIHKGEKVRVWFDGWPSIVFSGWPGASFGTFGGVIVAKENFISQNGKYRVLIAPDKNDKEWPTELSIGAGTETIALLEDVPIWFEIWRTLNGFPPNFYTPSVVDQKAEKK</sequence>
<evidence type="ECO:0000256" key="3">
    <source>
        <dbReference type="SAM" id="Coils"/>
    </source>
</evidence>
<keyword evidence="4" id="KW-0812">Transmembrane</keyword>
<evidence type="ECO:0000313" key="6">
    <source>
        <dbReference type="Proteomes" id="UP001597534"/>
    </source>
</evidence>
<gene>
    <name evidence="5" type="ORF">ACFS5J_07260</name>
</gene>
<name>A0ABW5YN10_9FLAO</name>